<dbReference type="InterPro" id="IPR052155">
    <property type="entry name" value="Biofilm_reg_signaling"/>
</dbReference>
<dbReference type="SUPFAM" id="SSF55073">
    <property type="entry name" value="Nucleotide cyclase"/>
    <property type="match status" value="1"/>
</dbReference>
<dbReference type="CDD" id="cd01948">
    <property type="entry name" value="EAL"/>
    <property type="match status" value="1"/>
</dbReference>
<evidence type="ECO:0000259" key="3">
    <source>
        <dbReference type="PROSITE" id="PS50887"/>
    </source>
</evidence>
<feature type="transmembrane region" description="Helical" evidence="1">
    <location>
        <begin position="120"/>
        <end position="144"/>
    </location>
</feature>
<dbReference type="InterPro" id="IPR043128">
    <property type="entry name" value="Rev_trsase/Diguanyl_cyclase"/>
</dbReference>
<dbReference type="SUPFAM" id="SSF55785">
    <property type="entry name" value="PYP-like sensor domain (PAS domain)"/>
    <property type="match status" value="1"/>
</dbReference>
<keyword evidence="5" id="KW-1185">Reference proteome</keyword>
<evidence type="ECO:0000259" key="2">
    <source>
        <dbReference type="PROSITE" id="PS50883"/>
    </source>
</evidence>
<accession>A0A1D8AAZ1</accession>
<dbReference type="PROSITE" id="PS50887">
    <property type="entry name" value="GGDEF"/>
    <property type="match status" value="1"/>
</dbReference>
<dbReference type="SMART" id="SM00267">
    <property type="entry name" value="GGDEF"/>
    <property type="match status" value="1"/>
</dbReference>
<dbReference type="PROSITE" id="PS50883">
    <property type="entry name" value="EAL"/>
    <property type="match status" value="1"/>
</dbReference>
<name>A0A1D8AAZ1_9SPHN</name>
<evidence type="ECO:0000313" key="4">
    <source>
        <dbReference type="EMBL" id="AOR79272.1"/>
    </source>
</evidence>
<dbReference type="Gene3D" id="3.30.70.270">
    <property type="match status" value="1"/>
</dbReference>
<dbReference type="SUPFAM" id="SSF141868">
    <property type="entry name" value="EAL domain-like"/>
    <property type="match status" value="1"/>
</dbReference>
<protein>
    <recommendedName>
        <fullName evidence="6">Diguanylate cyclase</fullName>
    </recommendedName>
</protein>
<organism evidence="4 5">
    <name type="scientific">Novosphingobium resinovorum</name>
    <dbReference type="NCBI Taxonomy" id="158500"/>
    <lineage>
        <taxon>Bacteria</taxon>
        <taxon>Pseudomonadati</taxon>
        <taxon>Pseudomonadota</taxon>
        <taxon>Alphaproteobacteria</taxon>
        <taxon>Sphingomonadales</taxon>
        <taxon>Sphingomonadaceae</taxon>
        <taxon>Novosphingobium</taxon>
    </lineage>
</organism>
<keyword evidence="4" id="KW-0614">Plasmid</keyword>
<evidence type="ECO:0008006" key="6">
    <source>
        <dbReference type="Google" id="ProtNLM"/>
    </source>
</evidence>
<feature type="transmembrane region" description="Helical" evidence="1">
    <location>
        <begin position="52"/>
        <end position="71"/>
    </location>
</feature>
<dbReference type="Gene3D" id="3.30.450.20">
    <property type="entry name" value="PAS domain"/>
    <property type="match status" value="1"/>
</dbReference>
<dbReference type="InterPro" id="IPR001633">
    <property type="entry name" value="EAL_dom"/>
</dbReference>
<evidence type="ECO:0000256" key="1">
    <source>
        <dbReference type="SAM" id="Phobius"/>
    </source>
</evidence>
<keyword evidence="1" id="KW-1133">Transmembrane helix</keyword>
<dbReference type="KEGG" id="nre:BES08_20650"/>
<dbReference type="EMBL" id="CP017076">
    <property type="protein sequence ID" value="AOR79272.1"/>
    <property type="molecule type" value="Genomic_DNA"/>
</dbReference>
<dbReference type="Proteomes" id="UP000094626">
    <property type="component" value="Plasmid pSA1"/>
</dbReference>
<dbReference type="PANTHER" id="PTHR44757">
    <property type="entry name" value="DIGUANYLATE CYCLASE DGCP"/>
    <property type="match status" value="1"/>
</dbReference>
<dbReference type="Gene3D" id="3.20.20.450">
    <property type="entry name" value="EAL domain"/>
    <property type="match status" value="1"/>
</dbReference>
<dbReference type="Pfam" id="PF00563">
    <property type="entry name" value="EAL"/>
    <property type="match status" value="1"/>
</dbReference>
<reference evidence="5" key="1">
    <citation type="journal article" date="2017" name="J. Biotechnol.">
        <title>Complete genome sequence of Novosphingobium resinovorum SA1, a versatile xenobiotic-degrading bacterium capable of utilizing sulfanilic acid.</title>
        <authorList>
            <person name="Hegedus B."/>
            <person name="Kos P.B."/>
            <person name="Balint B."/>
            <person name="Maroti G."/>
            <person name="Gan H.M."/>
            <person name="Perei K."/>
            <person name="Rakhely G."/>
        </authorList>
    </citation>
    <scope>NUCLEOTIDE SEQUENCE [LARGE SCALE GENOMIC DNA]</scope>
    <source>
        <strain evidence="5">SA1</strain>
    </source>
</reference>
<dbReference type="NCBIfam" id="TIGR00254">
    <property type="entry name" value="GGDEF"/>
    <property type="match status" value="1"/>
</dbReference>
<dbReference type="CDD" id="cd01949">
    <property type="entry name" value="GGDEF"/>
    <property type="match status" value="1"/>
</dbReference>
<dbReference type="InterPro" id="IPR000160">
    <property type="entry name" value="GGDEF_dom"/>
</dbReference>
<sequence length="719" mass="78509">MHAFAAMAVAILLAGEAAPAVIVAWLAAVALAQFYAVRLERSRHELSSSLPSFYLGAVLSALAWVFPLWAFGSQIGTEAATQLWAVLAVMMAASALRATSAPITTFFFSGIVGISSAAWFLYATNPGMAAIALLFMATTSTVIVERRRSIRPASAPGAQPSSDDAATLPFQCEFGHDDAHWHWQTDATRRLTEVSRGFALATGRDPSDLKGISLRRLIAGARAGDAPSDGTELAERMKRREDFSGLAMQVRVDDRPRWWKLSGEPHYQEGIFTGYRGTGCDITESRVTLEMMTRLAHYDALTGLPNRAKLTEVLAAALDRSGLRRRNACAFLMIDLDRFKAVNDTLGHDVGDTLLARVAERLREQIADSDMCGRFSGGAFAVVIPEASDLDRVRLLVRRITDRLIQPYEIGQHTVFVGASIGWAVGPHDGSTAETIMRNADLALYRAKETRSNSHCRYERSFHAQAEERRKLEIALRSAMKRDELHLAFQPVVDAQSEAVVSFEALLRWRSTEYGPVSPEKFIPIAEETRLIVPIGEWIMHEACKAAASWPGDVRIAVNVSGEQLLDPNFVSSVIGALTTSGLAPERLEIEVTESIFLSDATRACTALEHVMAVGCTVALDDFGTGYSSLGYLRRMRFSTIKLDRSFVNGAAGGNRECLAILQAVVTMAESLGMSTTAEGVETRREVDMVRKLGCRKIQGYYFGKPADALAAQALFAMS</sequence>
<dbReference type="AlphaFoldDB" id="A0A1D8AAZ1"/>
<geneLocation type="plasmid" evidence="4 5">
    <name>pSA1</name>
</geneLocation>
<dbReference type="RefSeq" id="WP_051587003.1">
    <property type="nucleotide sequence ID" value="NZ_CP017076.1"/>
</dbReference>
<feature type="domain" description="EAL" evidence="2">
    <location>
        <begin position="469"/>
        <end position="719"/>
    </location>
</feature>
<gene>
    <name evidence="4" type="ORF">BES08_20650</name>
</gene>
<dbReference type="PANTHER" id="PTHR44757:SF2">
    <property type="entry name" value="BIOFILM ARCHITECTURE MAINTENANCE PROTEIN MBAA"/>
    <property type="match status" value="1"/>
</dbReference>
<dbReference type="SMART" id="SM00052">
    <property type="entry name" value="EAL"/>
    <property type="match status" value="1"/>
</dbReference>
<proteinExistence type="predicted"/>
<dbReference type="InterPro" id="IPR035965">
    <property type="entry name" value="PAS-like_dom_sf"/>
</dbReference>
<dbReference type="InterPro" id="IPR029787">
    <property type="entry name" value="Nucleotide_cyclase"/>
</dbReference>
<feature type="domain" description="GGDEF" evidence="3">
    <location>
        <begin position="327"/>
        <end position="460"/>
    </location>
</feature>
<keyword evidence="1" id="KW-0812">Transmembrane</keyword>
<dbReference type="InterPro" id="IPR035919">
    <property type="entry name" value="EAL_sf"/>
</dbReference>
<keyword evidence="1" id="KW-0472">Membrane</keyword>
<dbReference type="Pfam" id="PF00990">
    <property type="entry name" value="GGDEF"/>
    <property type="match status" value="1"/>
</dbReference>
<evidence type="ECO:0000313" key="5">
    <source>
        <dbReference type="Proteomes" id="UP000094626"/>
    </source>
</evidence>